<evidence type="ECO:0000313" key="3">
    <source>
        <dbReference type="WBParaSite" id="TASK_0000238501-mRNA-1"/>
    </source>
</evidence>
<dbReference type="EMBL" id="UYRS01001562">
    <property type="protein sequence ID" value="VDK25043.1"/>
    <property type="molecule type" value="Genomic_DNA"/>
</dbReference>
<dbReference type="WBParaSite" id="TASK_0000238501-mRNA-1">
    <property type="protein sequence ID" value="TASK_0000238501-mRNA-1"/>
    <property type="gene ID" value="TASK_0000238501"/>
</dbReference>
<evidence type="ECO:0000313" key="2">
    <source>
        <dbReference type="Proteomes" id="UP000282613"/>
    </source>
</evidence>
<sequence>MEQLRRLDESKLGDARCTSQRFDVATDNWGLCGVEWFVVDGLVRYGRPSAEVGTVDTAVQWTMTSLTLVS</sequence>
<dbReference type="AlphaFoldDB" id="A0A0R3VY91"/>
<reference evidence="1 2" key="2">
    <citation type="submission" date="2018-11" db="EMBL/GenBank/DDBJ databases">
        <authorList>
            <consortium name="Pathogen Informatics"/>
        </authorList>
    </citation>
    <scope>NUCLEOTIDE SEQUENCE [LARGE SCALE GENOMIC DNA]</scope>
</reference>
<evidence type="ECO:0000313" key="1">
    <source>
        <dbReference type="EMBL" id="VDK25043.1"/>
    </source>
</evidence>
<organism evidence="3">
    <name type="scientific">Taenia asiatica</name>
    <name type="common">Asian tapeworm</name>
    <dbReference type="NCBI Taxonomy" id="60517"/>
    <lineage>
        <taxon>Eukaryota</taxon>
        <taxon>Metazoa</taxon>
        <taxon>Spiralia</taxon>
        <taxon>Lophotrochozoa</taxon>
        <taxon>Platyhelminthes</taxon>
        <taxon>Cestoda</taxon>
        <taxon>Eucestoda</taxon>
        <taxon>Cyclophyllidea</taxon>
        <taxon>Taeniidae</taxon>
        <taxon>Taenia</taxon>
    </lineage>
</organism>
<reference evidence="3" key="1">
    <citation type="submission" date="2017-02" db="UniProtKB">
        <authorList>
            <consortium name="WormBaseParasite"/>
        </authorList>
    </citation>
    <scope>IDENTIFICATION</scope>
</reference>
<proteinExistence type="predicted"/>
<protein>
    <submittedName>
        <fullName evidence="1 3">Uncharacterized protein</fullName>
    </submittedName>
</protein>
<name>A0A0R3VY91_TAEAS</name>
<gene>
    <name evidence="1" type="ORF">TASK_LOCUS2386</name>
</gene>
<keyword evidence="2" id="KW-1185">Reference proteome</keyword>
<dbReference type="Proteomes" id="UP000282613">
    <property type="component" value="Unassembled WGS sequence"/>
</dbReference>
<accession>A0A0R3VY91</accession>